<organism evidence="2">
    <name type="scientific">Myoviridae sp. ctLnO19</name>
    <dbReference type="NCBI Taxonomy" id="2825085"/>
    <lineage>
        <taxon>Viruses</taxon>
        <taxon>Duplodnaviria</taxon>
        <taxon>Heunggongvirae</taxon>
        <taxon>Uroviricota</taxon>
        <taxon>Caudoviricetes</taxon>
    </lineage>
</organism>
<dbReference type="EMBL" id="BK015301">
    <property type="protein sequence ID" value="DAE00221.1"/>
    <property type="molecule type" value="Genomic_DNA"/>
</dbReference>
<feature type="region of interest" description="Disordered" evidence="1">
    <location>
        <begin position="128"/>
        <end position="152"/>
    </location>
</feature>
<proteinExistence type="predicted"/>
<name>A0A8S5P0M5_9CAUD</name>
<evidence type="ECO:0000256" key="1">
    <source>
        <dbReference type="SAM" id="MobiDB-lite"/>
    </source>
</evidence>
<accession>A0A8S5P0M5</accession>
<sequence>MVNEIKQDPSTIPTHEERDKVVVDGIEEPVFSVGETNGLGINNDGIIQYEEETVTEKALDSVTEVVTPVEPTPVKEDTLHDKVSVEEALKHNEPVVKEVREIVREEEVDVFIPQDPLEEMKEKLPEIKPVEEEKPAKKGVEESPREAELRRKTETLEKIRQLVASEGDVDVWKGTGLNTGAEIKPVSNPIELEENRPILTDSTPLTMENLEETIGSISLPPDSPEAVLNYFSANPEIFTNTDDASGDISTNVNTMINSLTDAGELISVDYDRVKDAINEKETVLKQTLTIPNNNGKAKSRLSYIPKENGLLTGIHAKAAVMDALGLRSHFTVVLPHSGLVAVISAPTSADLIDLQFVLDTSKIVQGRRFGGSIYGSTTWFISNEIVDLFIRKIARINLKDATAENIRRHLSPMDIPAIAWGLGCAMFPDGFNYNRTALLDNGKPKLVVGKLWLSDMEVFADNRFSTRQKQHLIAAHSTPSSNEEIESYKRDWKKEEDVEPFERTIMVRKEEKRKGTITKETILVLGDSNMNEFVEHGAAWDNYLTESINQTLAMVSDERIRSNYLSSKIAATELREFSHYIKKVKIKETYSYSNDVVVSEIDSREVILSLLDDIATLSDVKEATIKVVNEFINARLKAVYGVPTISDFEEKYNTSSVSNHIVPVNTVMTFFTLTAQIYRSLGIQQDS</sequence>
<evidence type="ECO:0000313" key="2">
    <source>
        <dbReference type="EMBL" id="DAE00221.1"/>
    </source>
</evidence>
<reference evidence="2" key="1">
    <citation type="journal article" date="2021" name="Proc. Natl. Acad. Sci. U.S.A.">
        <title>A Catalog of Tens of Thousands of Viruses from Human Metagenomes Reveals Hidden Associations with Chronic Diseases.</title>
        <authorList>
            <person name="Tisza M.J."/>
            <person name="Buck C.B."/>
        </authorList>
    </citation>
    <scope>NUCLEOTIDE SEQUENCE</scope>
    <source>
        <strain evidence="2">CtLnO19</strain>
    </source>
</reference>
<protein>
    <submittedName>
        <fullName evidence="2">Baseplate protein</fullName>
    </submittedName>
</protein>